<dbReference type="Gene3D" id="1.10.10.1810">
    <property type="entry name" value="RNA ligase"/>
    <property type="match status" value="1"/>
</dbReference>
<feature type="coiled-coil region" evidence="1">
    <location>
        <begin position="293"/>
        <end position="327"/>
    </location>
</feature>
<keyword evidence="1" id="KW-0175">Coiled coil</keyword>
<dbReference type="InterPro" id="IPR040609">
    <property type="entry name" value="Rnl2_C"/>
</dbReference>
<dbReference type="InterPro" id="IPR021122">
    <property type="entry name" value="RNA_ligase_dom_REL/Rnl2"/>
</dbReference>
<protein>
    <submittedName>
        <fullName evidence="4">RNA ligase 2</fullName>
    </submittedName>
</protein>
<dbReference type="Gene3D" id="3.30.470.30">
    <property type="entry name" value="DNA ligase/mRNA capping enzyme"/>
    <property type="match status" value="1"/>
</dbReference>
<dbReference type="GO" id="GO:0016874">
    <property type="term" value="F:ligase activity"/>
    <property type="evidence" value="ECO:0007669"/>
    <property type="project" value="UniProtKB-KW"/>
</dbReference>
<reference evidence="4" key="1">
    <citation type="submission" date="2017-06" db="EMBL/GenBank/DDBJ databases">
        <authorList>
            <person name="Assis F.L."/>
            <person name="Abrahao J.S."/>
            <person name="Silva L."/>
            <person name="Khalil J.B."/>
            <person name="Rodrigues R."/>
            <person name="Silva L.S."/>
            <person name="Boratto P."/>
            <person name="Andrade M."/>
            <person name="Kroon E.G."/>
            <person name="Ribeiro B."/>
            <person name="Bergier I."/>
            <person name="Seligmann H."/>
            <person name="Ghigo E."/>
            <person name="Colson P."/>
            <person name="Levasseur A."/>
            <person name="Raoult D."/>
            <person name="Scola B.L."/>
        </authorList>
    </citation>
    <scope>NUCLEOTIDE SEQUENCE</scope>
    <source>
        <strain evidence="4">Deep ocean</strain>
    </source>
</reference>
<dbReference type="Pfam" id="PF09414">
    <property type="entry name" value="RNA_ligase"/>
    <property type="match status" value="1"/>
</dbReference>
<sequence>MENTNVSPIFREFSSIDNSNSKHIKQLEKYGYTNNMVEWVALEKIHGANFSFVTDGLNIAVAKRSCVIPDNENFFNSNIIRDKYQADILTMFGKIKNDIAEVSSIQAFGEIFGGYYPGFDHTTKPVQKGVYYKNEIDFLVFDIKINTKNAGELFSFYLSHDEVCKYLENLPLLRGIPIVARGKFSDIITMSPVFQTTIPTLYNLPEIKDNMAEGYVFKTNQRHPCHRSRPIVKSKNSRFIEVKMYVPLVSNDIVNDKFVEKAIPYCTQNRFNNTISKVGVDSKIQKLQGIFIADVLKDLEKEMDDDLEEFKKNLKKIKEGLNSYLMRNGNIDIWLKEYHEPL</sequence>
<dbReference type="KEGG" id="vg:80517981"/>
<accession>A0A6N1NWF9</accession>
<keyword evidence="4" id="KW-0436">Ligase</keyword>
<name>A0A6N1NWF9_9VIRU</name>
<dbReference type="Pfam" id="PF18043">
    <property type="entry name" value="T4_Rnl2_C"/>
    <property type="match status" value="1"/>
</dbReference>
<dbReference type="SUPFAM" id="SSF56091">
    <property type="entry name" value="DNA ligase/mRNA capping enzyme, catalytic domain"/>
    <property type="match status" value="1"/>
</dbReference>
<dbReference type="GeneID" id="80517981"/>
<feature type="domain" description="RNA ligase 2 C-terminal" evidence="3">
    <location>
        <begin position="259"/>
        <end position="324"/>
    </location>
</feature>
<evidence type="ECO:0000259" key="3">
    <source>
        <dbReference type="Pfam" id="PF18043"/>
    </source>
</evidence>
<proteinExistence type="predicted"/>
<dbReference type="EMBL" id="MF405918">
    <property type="protein sequence ID" value="QKU34652.1"/>
    <property type="molecule type" value="Genomic_DNA"/>
</dbReference>
<organism evidence="4">
    <name type="scientific">Tupanvirus deep ocean</name>
    <dbReference type="NCBI Taxonomy" id="2126984"/>
    <lineage>
        <taxon>Viruses</taxon>
        <taxon>Varidnaviria</taxon>
        <taxon>Bamfordvirae</taxon>
        <taxon>Nucleocytoviricota</taxon>
        <taxon>Megaviricetes</taxon>
        <taxon>Imitervirales</taxon>
        <taxon>Mimiviridae</taxon>
        <taxon>Megamimivirinae</taxon>
        <taxon>Tupanvirus</taxon>
        <taxon>Tupanvirus altamarinense</taxon>
    </lineage>
</organism>
<evidence type="ECO:0000313" key="4">
    <source>
        <dbReference type="EMBL" id="QKU34652.1"/>
    </source>
</evidence>
<evidence type="ECO:0000259" key="2">
    <source>
        <dbReference type="Pfam" id="PF09414"/>
    </source>
</evidence>
<feature type="domain" description="RNA ligase" evidence="2">
    <location>
        <begin position="38"/>
        <end position="234"/>
    </location>
</feature>
<reference evidence="4" key="2">
    <citation type="journal article" date="2018" name="Nat. Commun.">
        <title>Tailed giant Tupanvirus possesses the most complete translational apparatus of the known virosphere.</title>
        <authorList>
            <person name="Abrahao J."/>
            <person name="Silva L."/>
            <person name="Silva L.S."/>
            <person name="Khalil J.Y.B."/>
            <person name="Rodrigues R."/>
            <person name="Arantes T."/>
            <person name="Assis F."/>
            <person name="Boratto P."/>
            <person name="Andrade M."/>
            <person name="Kroon E.G."/>
            <person name="Ribeiro B."/>
            <person name="Bergier I."/>
            <person name="Seligmann H."/>
            <person name="Ghigo E."/>
            <person name="Colson P."/>
            <person name="Levasseur A."/>
            <person name="Kroemer G."/>
            <person name="Raoult D."/>
            <person name="La Scola B."/>
        </authorList>
    </citation>
    <scope>NUCLEOTIDE SEQUENCE [LARGE SCALE GENOMIC DNA]</scope>
    <source>
        <strain evidence="4">Deep ocean</strain>
    </source>
</reference>
<dbReference type="RefSeq" id="YP_010781290.1">
    <property type="nucleotide sequence ID" value="NC_075038.1"/>
</dbReference>
<dbReference type="Gene3D" id="3.30.1490.70">
    <property type="match status" value="1"/>
</dbReference>
<dbReference type="InterPro" id="IPR041948">
    <property type="entry name" value="Rnl1/2_C_sf"/>
</dbReference>
<evidence type="ECO:0000256" key="1">
    <source>
        <dbReference type="SAM" id="Coils"/>
    </source>
</evidence>